<dbReference type="GO" id="GO:0042273">
    <property type="term" value="P:ribosomal large subunit biogenesis"/>
    <property type="evidence" value="ECO:0007669"/>
    <property type="project" value="TreeGrafter"/>
</dbReference>
<keyword evidence="12" id="KW-1185">Reference proteome</keyword>
<dbReference type="GO" id="GO:0016433">
    <property type="term" value="F:rRNA (adenine) methyltransferase activity"/>
    <property type="evidence" value="ECO:0007669"/>
    <property type="project" value="TreeGrafter"/>
</dbReference>
<keyword evidence="6 9" id="KW-0949">S-adenosyl-L-methionine</keyword>
<keyword evidence="7 9" id="KW-0539">Nucleus</keyword>
<reference evidence="11 12" key="1">
    <citation type="submission" date="2019-09" db="EMBL/GenBank/DDBJ databases">
        <title>Draft genome of the ectomycorrhizal ascomycete Sphaerosporella brunnea.</title>
        <authorList>
            <consortium name="DOE Joint Genome Institute"/>
            <person name="Benucci G.M."/>
            <person name="Marozzi G."/>
            <person name="Antonielli L."/>
            <person name="Sanchez S."/>
            <person name="Marco P."/>
            <person name="Wang X."/>
            <person name="Falini L.B."/>
            <person name="Barry K."/>
            <person name="Haridas S."/>
            <person name="Lipzen A."/>
            <person name="Labutti K."/>
            <person name="Grigoriev I.V."/>
            <person name="Murat C."/>
            <person name="Martin F."/>
            <person name="Albertini E."/>
            <person name="Donnini D."/>
            <person name="Bonito G."/>
        </authorList>
    </citation>
    <scope>NUCLEOTIDE SEQUENCE [LARGE SCALE GENOMIC DNA]</scope>
    <source>
        <strain evidence="11 12">Sb_GMNB300</strain>
    </source>
</reference>
<dbReference type="FunFam" id="1.10.10.2150:FF:000001">
    <property type="entry name" value="Ribosomal RNA-processing protein 8"/>
    <property type="match status" value="1"/>
</dbReference>
<proteinExistence type="inferred from homology"/>
<evidence type="ECO:0000313" key="12">
    <source>
        <dbReference type="Proteomes" id="UP000326924"/>
    </source>
</evidence>
<comment type="similarity">
    <text evidence="2 9">Belongs to the methyltransferase superfamily. RRP8 family.</text>
</comment>
<evidence type="ECO:0000256" key="2">
    <source>
        <dbReference type="ARBA" id="ARBA00006301"/>
    </source>
</evidence>
<dbReference type="InParanoid" id="A0A5J5EWH5"/>
<dbReference type="OrthoDB" id="10258825at2759"/>
<evidence type="ECO:0000256" key="9">
    <source>
        <dbReference type="RuleBase" id="RU365074"/>
    </source>
</evidence>
<dbReference type="PANTHER" id="PTHR12787:SF0">
    <property type="entry name" value="RIBOSOMAL RNA-PROCESSING PROTEIN 8"/>
    <property type="match status" value="1"/>
</dbReference>
<dbReference type="AlphaFoldDB" id="A0A5J5EWH5"/>
<organism evidence="11 12">
    <name type="scientific">Sphaerosporella brunnea</name>
    <dbReference type="NCBI Taxonomy" id="1250544"/>
    <lineage>
        <taxon>Eukaryota</taxon>
        <taxon>Fungi</taxon>
        <taxon>Dikarya</taxon>
        <taxon>Ascomycota</taxon>
        <taxon>Pezizomycotina</taxon>
        <taxon>Pezizomycetes</taxon>
        <taxon>Pezizales</taxon>
        <taxon>Pyronemataceae</taxon>
        <taxon>Sphaerosporella</taxon>
    </lineage>
</organism>
<evidence type="ECO:0000256" key="5">
    <source>
        <dbReference type="ARBA" id="ARBA00022679"/>
    </source>
</evidence>
<keyword evidence="3 9" id="KW-0698">rRNA processing</keyword>
<feature type="region of interest" description="Disordered" evidence="10">
    <location>
        <begin position="368"/>
        <end position="397"/>
    </location>
</feature>
<dbReference type="Gene3D" id="3.40.50.150">
    <property type="entry name" value="Vaccinia Virus protein VP39"/>
    <property type="match status" value="1"/>
</dbReference>
<feature type="region of interest" description="Disordered" evidence="10">
    <location>
        <begin position="1"/>
        <end position="134"/>
    </location>
</feature>
<comment type="subcellular location">
    <subcellularLocation>
        <location evidence="1 9">Nucleus</location>
        <location evidence="1 9">Nucleolus</location>
    </subcellularLocation>
</comment>
<comment type="function">
    <text evidence="9">S-adenosyl-L-methionine-dependent methyltransferase that specifically methylates the N(1) position of adenine in helix 25.1 in 25S rRNA. Required both for ribosomal 40S and 60S subunits biogenesis. Required for efficient pre-rRNA cleavage at site A2.</text>
</comment>
<keyword evidence="5 9" id="KW-0808">Transferase</keyword>
<dbReference type="PANTHER" id="PTHR12787">
    <property type="entry name" value="RIBOSOMAL RNA-PROCESSING PROTEIN 8"/>
    <property type="match status" value="1"/>
</dbReference>
<evidence type="ECO:0000256" key="4">
    <source>
        <dbReference type="ARBA" id="ARBA00022603"/>
    </source>
</evidence>
<comment type="caution">
    <text evidence="11">The sequence shown here is derived from an EMBL/GenBank/DDBJ whole genome shotgun (WGS) entry which is preliminary data.</text>
</comment>
<dbReference type="Pfam" id="PF05148">
    <property type="entry name" value="Methyltransf_8"/>
    <property type="match status" value="1"/>
</dbReference>
<protein>
    <recommendedName>
        <fullName evidence="8 9">Ribosomal RNA-processing protein 8</fullName>
        <ecNumber evidence="9">2.1.1.-</ecNumber>
    </recommendedName>
</protein>
<dbReference type="EMBL" id="VXIS01000099">
    <property type="protein sequence ID" value="KAA8905468.1"/>
    <property type="molecule type" value="Genomic_DNA"/>
</dbReference>
<evidence type="ECO:0000256" key="10">
    <source>
        <dbReference type="SAM" id="MobiDB-lite"/>
    </source>
</evidence>
<evidence type="ECO:0000256" key="3">
    <source>
        <dbReference type="ARBA" id="ARBA00022552"/>
    </source>
</evidence>
<evidence type="ECO:0000256" key="8">
    <source>
        <dbReference type="ARBA" id="ARBA00076672"/>
    </source>
</evidence>
<dbReference type="InterPro" id="IPR007823">
    <property type="entry name" value="RRP8"/>
</dbReference>
<evidence type="ECO:0000256" key="6">
    <source>
        <dbReference type="ARBA" id="ARBA00022691"/>
    </source>
</evidence>
<feature type="region of interest" description="Disordered" evidence="10">
    <location>
        <begin position="147"/>
        <end position="169"/>
    </location>
</feature>
<dbReference type="Proteomes" id="UP000326924">
    <property type="component" value="Unassembled WGS sequence"/>
</dbReference>
<evidence type="ECO:0000256" key="7">
    <source>
        <dbReference type="ARBA" id="ARBA00023242"/>
    </source>
</evidence>
<sequence>MFAVPGWSLPTTGPTEQVDTSSSTSKKNKKRKKDHATGANNVDVTPAGAARIKERRLAAEREEKKAAAAATGVTVNAENVDKLWRTVIAGEEDKGGKKRKRSGEKPAQQEQNEKEDGAEEAPRRKKLKEKKKEKKATALAAAAAAAAGGAAGVPQSKPLLPEAGTTKLTPLQQKMRAKLTSARFRHINETLYTTPSASSFELFKQQPEMYSEYHAGFRQQVEVWPENPVDTFISDLRARAHIKFQKGYSKAINSTAVLPLPRDRETGICTVADLGCGDAKIAGAFNHGKGRKEMIKVLSYDLQASTPDVTIADIANLPLEKETVDVVIFCLALMGTNFLQFVEEAHRILKWRGELWVAEIKSRFNRKQEGNSNAVGRKKDHEEEGEEPEVEGEGAEKKGVPASYRNFVEALKKRGFVLKGGGVDEKNKMFVRMEFVKQPDTGGAKNDGEEEAPDWKKARMAKKKKPKFIEEDLKEEHIMKPCVYKLR</sequence>
<accession>A0A5J5EWH5</accession>
<dbReference type="InterPro" id="IPR029063">
    <property type="entry name" value="SAM-dependent_MTases_sf"/>
</dbReference>
<feature type="compositionally biased region" description="Polar residues" evidence="10">
    <location>
        <begin position="9"/>
        <end position="20"/>
    </location>
</feature>
<dbReference type="EC" id="2.1.1.-" evidence="9"/>
<evidence type="ECO:0000313" key="11">
    <source>
        <dbReference type="EMBL" id="KAA8905468.1"/>
    </source>
</evidence>
<dbReference type="CDD" id="cd02440">
    <property type="entry name" value="AdoMet_MTases"/>
    <property type="match status" value="1"/>
</dbReference>
<dbReference type="InterPro" id="IPR042036">
    <property type="entry name" value="RRP8_N"/>
</dbReference>
<dbReference type="SUPFAM" id="SSF53335">
    <property type="entry name" value="S-adenosyl-L-methionine-dependent methyltransferases"/>
    <property type="match status" value="1"/>
</dbReference>
<dbReference type="GO" id="GO:0005730">
    <property type="term" value="C:nucleolus"/>
    <property type="evidence" value="ECO:0007669"/>
    <property type="project" value="UniProtKB-SubCell"/>
</dbReference>
<feature type="region of interest" description="Disordered" evidence="10">
    <location>
        <begin position="439"/>
        <end position="459"/>
    </location>
</feature>
<dbReference type="FunCoup" id="A0A5J5EWH5">
    <property type="interactions" value="301"/>
</dbReference>
<name>A0A5J5EWH5_9PEZI</name>
<feature type="compositionally biased region" description="Basic and acidic residues" evidence="10">
    <location>
        <begin position="51"/>
        <end position="66"/>
    </location>
</feature>
<feature type="compositionally biased region" description="Acidic residues" evidence="10">
    <location>
        <begin position="383"/>
        <end position="393"/>
    </location>
</feature>
<evidence type="ECO:0000256" key="1">
    <source>
        <dbReference type="ARBA" id="ARBA00004604"/>
    </source>
</evidence>
<gene>
    <name evidence="11" type="ORF">FN846DRAFT_779012</name>
</gene>
<keyword evidence="4 9" id="KW-0489">Methyltransferase</keyword>
<feature type="compositionally biased region" description="Basic residues" evidence="10">
    <location>
        <begin position="123"/>
        <end position="134"/>
    </location>
</feature>
<dbReference type="Gene3D" id="1.10.10.2150">
    <property type="entry name" value="Ribosomal RNA-processing protein 8, N-terminal domain"/>
    <property type="match status" value="1"/>
</dbReference>